<evidence type="ECO:0000256" key="1">
    <source>
        <dbReference type="SAM" id="Coils"/>
    </source>
</evidence>
<dbReference type="AlphaFoldDB" id="A0A165B1L0"/>
<dbReference type="GeneID" id="63827307"/>
<reference evidence="3 4" key="1">
    <citation type="journal article" date="2016" name="Mol. Biol. Evol.">
        <title>Comparative Genomics of Early-Diverging Mushroom-Forming Fungi Provides Insights into the Origins of Lignocellulose Decay Capabilities.</title>
        <authorList>
            <person name="Nagy L.G."/>
            <person name="Riley R."/>
            <person name="Tritt A."/>
            <person name="Adam C."/>
            <person name="Daum C."/>
            <person name="Floudas D."/>
            <person name="Sun H."/>
            <person name="Yadav J.S."/>
            <person name="Pangilinan J."/>
            <person name="Larsson K.H."/>
            <person name="Matsuura K."/>
            <person name="Barry K."/>
            <person name="Labutti K."/>
            <person name="Kuo R."/>
            <person name="Ohm R.A."/>
            <person name="Bhattacharya S.S."/>
            <person name="Shirouzu T."/>
            <person name="Yoshinaga Y."/>
            <person name="Martin F.M."/>
            <person name="Grigoriev I.V."/>
            <person name="Hibbett D.S."/>
        </authorList>
    </citation>
    <scope>NUCLEOTIDE SEQUENCE [LARGE SCALE GENOMIC DNA]</scope>
    <source>
        <strain evidence="3 4">93-53</strain>
    </source>
</reference>
<keyword evidence="4" id="KW-1185">Reference proteome</keyword>
<organism evidence="3 4">
    <name type="scientific">Laetiporus sulphureus 93-53</name>
    <dbReference type="NCBI Taxonomy" id="1314785"/>
    <lineage>
        <taxon>Eukaryota</taxon>
        <taxon>Fungi</taxon>
        <taxon>Dikarya</taxon>
        <taxon>Basidiomycota</taxon>
        <taxon>Agaricomycotina</taxon>
        <taxon>Agaricomycetes</taxon>
        <taxon>Polyporales</taxon>
        <taxon>Laetiporus</taxon>
    </lineage>
</organism>
<dbReference type="PANTHER" id="PTHR31058:SF2">
    <property type="entry name" value="ZINC FINGER C4H2 DOMAIN-CONTAINING PROTEIN"/>
    <property type="match status" value="1"/>
</dbReference>
<name>A0A165B1L0_9APHY</name>
<sequence length="227" mass="24328">MASGAAASSSSSSVSNSTPLLATGDWTKNLVHLAKTAELKKHALTLQLHTAHILSAHASLDQKSKAIQDLKEQKNKLESERSRLLNCLREVNEDRDKTDILEVTLSKECTDLRQKIQAITDGDYASAKADVDRLRQELGQPPLPSLQSTLEEKSAQYLKELRLQAEKMASAPNKRVTEEASVDGQPVQKRPRGRPKGSKTNKKGKETAGAGGTPAPASASAPAGSTA</sequence>
<evidence type="ECO:0000313" key="4">
    <source>
        <dbReference type="Proteomes" id="UP000076871"/>
    </source>
</evidence>
<dbReference type="RefSeq" id="XP_040757800.1">
    <property type="nucleotide sequence ID" value="XM_040910278.1"/>
</dbReference>
<evidence type="ECO:0000313" key="3">
    <source>
        <dbReference type="EMBL" id="KZT00060.1"/>
    </source>
</evidence>
<feature type="compositionally biased region" description="Low complexity" evidence="2">
    <location>
        <begin position="213"/>
        <end position="227"/>
    </location>
</feature>
<dbReference type="InterPro" id="IPR018482">
    <property type="entry name" value="Znf-C4H2"/>
</dbReference>
<dbReference type="PANTHER" id="PTHR31058">
    <property type="entry name" value="ZINC FINGER C4H2 DOMAIN-CONTAINING PROTEIN"/>
    <property type="match status" value="1"/>
</dbReference>
<keyword evidence="1" id="KW-0175">Coiled coil</keyword>
<feature type="coiled-coil region" evidence="1">
    <location>
        <begin position="60"/>
        <end position="94"/>
    </location>
</feature>
<dbReference type="InParanoid" id="A0A165B1L0"/>
<dbReference type="EMBL" id="KV427699">
    <property type="protein sequence ID" value="KZT00060.1"/>
    <property type="molecule type" value="Genomic_DNA"/>
</dbReference>
<feature type="compositionally biased region" description="Basic residues" evidence="2">
    <location>
        <begin position="189"/>
        <end position="202"/>
    </location>
</feature>
<dbReference type="OrthoDB" id="20865at2759"/>
<dbReference type="Proteomes" id="UP000076871">
    <property type="component" value="Unassembled WGS sequence"/>
</dbReference>
<proteinExistence type="predicted"/>
<accession>A0A165B1L0</accession>
<dbReference type="GO" id="GO:0005634">
    <property type="term" value="C:nucleus"/>
    <property type="evidence" value="ECO:0007669"/>
    <property type="project" value="TreeGrafter"/>
</dbReference>
<evidence type="ECO:0000256" key="2">
    <source>
        <dbReference type="SAM" id="MobiDB-lite"/>
    </source>
</evidence>
<gene>
    <name evidence="3" type="ORF">LAESUDRAFT_732651</name>
</gene>
<dbReference type="Pfam" id="PF10146">
    <property type="entry name" value="zf-C4H2"/>
    <property type="match status" value="1"/>
</dbReference>
<feature type="region of interest" description="Disordered" evidence="2">
    <location>
        <begin position="168"/>
        <end position="227"/>
    </location>
</feature>
<protein>
    <submittedName>
        <fullName evidence="3">Uncharacterized protein</fullName>
    </submittedName>
</protein>